<feature type="region of interest" description="Disordered" evidence="1">
    <location>
        <begin position="29"/>
        <end position="82"/>
    </location>
</feature>
<dbReference type="RefSeq" id="WP_255034332.1">
    <property type="nucleotide sequence ID" value="NZ_CP101414.1"/>
</dbReference>
<dbReference type="EMBL" id="JAJHZM010000003">
    <property type="protein sequence ID" value="MDC4181763.1"/>
    <property type="molecule type" value="Genomic_DNA"/>
</dbReference>
<protein>
    <recommendedName>
        <fullName evidence="5">Lipoprotein</fullName>
    </recommendedName>
</protein>
<organism evidence="3 4">
    <name type="scientific">Mycoplasma bradburyae</name>
    <dbReference type="NCBI Taxonomy" id="2963128"/>
    <lineage>
        <taxon>Bacteria</taxon>
        <taxon>Bacillati</taxon>
        <taxon>Mycoplasmatota</taxon>
        <taxon>Mollicutes</taxon>
        <taxon>Mycoplasmataceae</taxon>
        <taxon>Mycoplasma</taxon>
    </lineage>
</organism>
<keyword evidence="2" id="KW-0732">Signal</keyword>
<name>A0ABT5GAE1_9MOLU</name>
<sequence length="624" mass="68042">MKRKNILKFISLLGVGSFVALSATSCKTEKVVNPKPMKPNPAPETGGGSSSGGSSENSSGTTDANTPSTGPGSNNNTGMNSNNNVVAKEQATSFLNSLTSDKLEVYKDNNVVNDRKGINVESFEVNKDSIKLKDNTLLPKGWTYGVNLVSNGKNKQDGTIKINVTLTKDGEKLTSKDITLNGFQTLATAVASVLFKQQSVKGEDGMMVNKDVLDLGDAEFKTLSKLNSNVVIVTENQPAEAAAPSTPGTMGRTSLREEASAALEASNPPASTTNQEQTTVLGAEFKTLITKDDSPFKMGFDNVKQLYPEFDVNKLYLTGQAKLVSLFKKDSDWKGNYYLVSKEEGDKKLTLKLKDNADWSLEIPGFVIQNLLPDDVRISASIKEGEEIKKSTSNIAKYKEKISSTNSQNERYSLDDKDDLRIKITIEGKDKFVDVDPIKLPYIAPMNTDKILFKSEYIFDNVAISDTDFFGTKLIFKKIHNTVNGAKEVLDSEVLNGDGNRVGAITGRMDGDNIADWKTVVYQTDREYFFSKNDSSNEFIDSIHGEANSKEGQGVVQLTENETTSNGVNVTKINTNKATTFIVFSRVAYKKSADTFGYYWPNSVTILYFAAPNAATTTAPDAGV</sequence>
<proteinExistence type="predicted"/>
<dbReference type="Proteomes" id="UP001220940">
    <property type="component" value="Unassembled WGS sequence"/>
</dbReference>
<accession>A0ABT5GAE1</accession>
<feature type="region of interest" description="Disordered" evidence="1">
    <location>
        <begin position="239"/>
        <end position="276"/>
    </location>
</feature>
<reference evidence="3" key="1">
    <citation type="submission" date="2021-11" db="EMBL/GenBank/DDBJ databases">
        <title>Description of Mycoplasma bradburyaesp. nov.from sea birds: a tribute to a great mycoplasmologist.</title>
        <authorList>
            <person name="Ramirez A.S."/>
            <person name="Poveda C."/>
            <person name="Suarez-Perez A."/>
            <person name="Rosales R.S."/>
            <person name="Dijkman R."/>
            <person name="Feberwee A."/>
            <person name="Spergser J."/>
            <person name="Szostak M.P."/>
            <person name="Ressel L."/>
            <person name="Calabuig P."/>
            <person name="Catania S."/>
            <person name="Gobbo F."/>
            <person name="Timofte D."/>
            <person name="Poveda J.B."/>
        </authorList>
    </citation>
    <scope>NUCLEOTIDE SEQUENCE [LARGE SCALE GENOMIC DNA]</scope>
    <source>
        <strain evidence="3">T158</strain>
    </source>
</reference>
<evidence type="ECO:0008006" key="5">
    <source>
        <dbReference type="Google" id="ProtNLM"/>
    </source>
</evidence>
<feature type="compositionally biased region" description="Low complexity" evidence="1">
    <location>
        <begin position="260"/>
        <end position="271"/>
    </location>
</feature>
<feature type="chain" id="PRO_5046468885" description="Lipoprotein" evidence="2">
    <location>
        <begin position="23"/>
        <end position="624"/>
    </location>
</feature>
<feature type="compositionally biased region" description="Low complexity" evidence="1">
    <location>
        <begin position="52"/>
        <end position="82"/>
    </location>
</feature>
<evidence type="ECO:0000313" key="3">
    <source>
        <dbReference type="EMBL" id="MDC4181763.1"/>
    </source>
</evidence>
<evidence type="ECO:0000313" key="4">
    <source>
        <dbReference type="Proteomes" id="UP001220940"/>
    </source>
</evidence>
<gene>
    <name evidence="3" type="ORF">LNO68_00995</name>
</gene>
<keyword evidence="4" id="KW-1185">Reference proteome</keyword>
<dbReference type="PROSITE" id="PS51257">
    <property type="entry name" value="PROKAR_LIPOPROTEIN"/>
    <property type="match status" value="1"/>
</dbReference>
<evidence type="ECO:0000256" key="1">
    <source>
        <dbReference type="SAM" id="MobiDB-lite"/>
    </source>
</evidence>
<evidence type="ECO:0000256" key="2">
    <source>
        <dbReference type="SAM" id="SignalP"/>
    </source>
</evidence>
<feature type="signal peptide" evidence="2">
    <location>
        <begin position="1"/>
        <end position="22"/>
    </location>
</feature>
<comment type="caution">
    <text evidence="3">The sequence shown here is derived from an EMBL/GenBank/DDBJ whole genome shotgun (WGS) entry which is preliminary data.</text>
</comment>